<feature type="non-terminal residue" evidence="2">
    <location>
        <position position="344"/>
    </location>
</feature>
<dbReference type="GO" id="GO:0016491">
    <property type="term" value="F:oxidoreductase activity"/>
    <property type="evidence" value="ECO:0007669"/>
    <property type="project" value="TreeGrafter"/>
</dbReference>
<dbReference type="InterPro" id="IPR011989">
    <property type="entry name" value="ARM-like"/>
</dbReference>
<feature type="domain" description="Scaffold protein Nfu/NifU N-terminal" evidence="1">
    <location>
        <begin position="4"/>
        <end position="90"/>
    </location>
</feature>
<protein>
    <submittedName>
        <fullName evidence="2">Virulence factor</fullName>
    </submittedName>
</protein>
<dbReference type="OrthoDB" id="420201at2"/>
<dbReference type="Pfam" id="PF08712">
    <property type="entry name" value="Nfu_N"/>
    <property type="match status" value="1"/>
</dbReference>
<dbReference type="EMBL" id="NOII01000045">
    <property type="protein sequence ID" value="OYD56148.1"/>
    <property type="molecule type" value="Genomic_DNA"/>
</dbReference>
<dbReference type="Gene3D" id="1.25.10.10">
    <property type="entry name" value="Leucine-rich Repeat Variant"/>
    <property type="match status" value="1"/>
</dbReference>
<gene>
    <name evidence="2" type="ORF">CGZ90_19050</name>
</gene>
<sequence length="344" mass="38476">MKITGIEPTPSPNSMKINLDENLPEGVRHNYTKDSAADAPAEIKKIFAGGGVTNIYHVQNFLAVERHPKADWEEVLAVIRKAYGQEEKKTAKADEASTHDDEEITVLIQRFRGLPMQIKLKTDAEERRVGLPERFTAAALKAQEASDNLVMEREWVDEGVRYGSLEEVGREVAEELAAAYPQSRIDELVNNAFSFKAGEGTPEQEVSRDEVAEKLLEDSWETRYAALERMNPTVDDLMVLKRALKDEKTSIRRLAVVYLGMIEDEAVLPLLYIGLKDKNASVRRTAGDALSDIGNPKAIPAMCEALEDKNKLVRWRAARFLFDLGDESALPALKAAEHDPEFEV</sequence>
<evidence type="ECO:0000313" key="3">
    <source>
        <dbReference type="Proteomes" id="UP000215059"/>
    </source>
</evidence>
<comment type="caution">
    <text evidence="2">The sequence shown here is derived from an EMBL/GenBank/DDBJ whole genome shotgun (WGS) entry which is preliminary data.</text>
</comment>
<evidence type="ECO:0000259" key="1">
    <source>
        <dbReference type="SMART" id="SM00932"/>
    </source>
</evidence>
<dbReference type="Pfam" id="PF13769">
    <property type="entry name" value="Virulence_fact"/>
    <property type="match status" value="1"/>
</dbReference>
<evidence type="ECO:0000313" key="2">
    <source>
        <dbReference type="EMBL" id="OYD56148.1"/>
    </source>
</evidence>
<dbReference type="InterPro" id="IPR004155">
    <property type="entry name" value="PBS_lyase_HEAT"/>
</dbReference>
<dbReference type="Pfam" id="PF13646">
    <property type="entry name" value="HEAT_2"/>
    <property type="match status" value="1"/>
</dbReference>
<dbReference type="PANTHER" id="PTHR12697:SF37">
    <property type="entry name" value="CONSERVED VIRULENCE FACTOR C"/>
    <property type="match status" value="1"/>
</dbReference>
<dbReference type="Proteomes" id="UP000215059">
    <property type="component" value="Unassembled WGS sequence"/>
</dbReference>
<accession>A0A235F4L2</accession>
<dbReference type="PANTHER" id="PTHR12697">
    <property type="entry name" value="PBS LYASE HEAT-LIKE PROTEIN"/>
    <property type="match status" value="1"/>
</dbReference>
<dbReference type="SMART" id="SM00567">
    <property type="entry name" value="EZ_HEAT"/>
    <property type="match status" value="3"/>
</dbReference>
<organism evidence="2 3">
    <name type="scientific">Fictibacillus aquaticus</name>
    <dbReference type="NCBI Taxonomy" id="2021314"/>
    <lineage>
        <taxon>Bacteria</taxon>
        <taxon>Bacillati</taxon>
        <taxon>Bacillota</taxon>
        <taxon>Bacilli</taxon>
        <taxon>Bacillales</taxon>
        <taxon>Fictibacillaceae</taxon>
        <taxon>Fictibacillus</taxon>
    </lineage>
</organism>
<dbReference type="SUPFAM" id="SSF110836">
    <property type="entry name" value="Hypothetical protein SAV1430"/>
    <property type="match status" value="1"/>
</dbReference>
<name>A0A235F4L2_9BACL</name>
<dbReference type="InterPro" id="IPR014824">
    <property type="entry name" value="Nfu/NifU_N"/>
</dbReference>
<dbReference type="InterPro" id="IPR025989">
    <property type="entry name" value="Virulence_F_dom"/>
</dbReference>
<reference evidence="2 3" key="1">
    <citation type="submission" date="2017-07" db="EMBL/GenBank/DDBJ databases">
        <title>Fictibacillus sp. nov. GDSW-R2A3 Genome sequencing and assembly.</title>
        <authorList>
            <person name="Mayilraj S."/>
        </authorList>
    </citation>
    <scope>NUCLEOTIDE SEQUENCE [LARGE SCALE GENOMIC DNA]</scope>
    <source>
        <strain evidence="2 3">GDSW-R2A3</strain>
    </source>
</reference>
<proteinExistence type="predicted"/>
<dbReference type="Gene3D" id="3.30.1370.70">
    <property type="entry name" value="Scaffold protein Nfu/NifU, N-terminal domain"/>
    <property type="match status" value="1"/>
</dbReference>
<dbReference type="InterPro" id="IPR016024">
    <property type="entry name" value="ARM-type_fold"/>
</dbReference>
<dbReference type="AlphaFoldDB" id="A0A235F4L2"/>
<keyword evidence="3" id="KW-1185">Reference proteome</keyword>
<dbReference type="SUPFAM" id="SSF48371">
    <property type="entry name" value="ARM repeat"/>
    <property type="match status" value="1"/>
</dbReference>
<dbReference type="InterPro" id="IPR036498">
    <property type="entry name" value="Nfu/NifU_N_sf"/>
</dbReference>
<dbReference type="RefSeq" id="WP_094254092.1">
    <property type="nucleotide sequence ID" value="NZ_NOII01000045.1"/>
</dbReference>
<dbReference type="SMART" id="SM00932">
    <property type="entry name" value="Nfu_N"/>
    <property type="match status" value="1"/>
</dbReference>